<dbReference type="InterPro" id="IPR044053">
    <property type="entry name" value="AsaB-like"/>
</dbReference>
<comment type="caution">
    <text evidence="3">The sequence shown here is derived from an EMBL/GenBank/DDBJ whole genome shotgun (WGS) entry which is preliminary data.</text>
</comment>
<dbReference type="Proteomes" id="UP000799777">
    <property type="component" value="Unassembled WGS sequence"/>
</dbReference>
<evidence type="ECO:0000256" key="1">
    <source>
        <dbReference type="ARBA" id="ARBA00023002"/>
    </source>
</evidence>
<protein>
    <recommendedName>
        <fullName evidence="5">Methyltransferase</fullName>
    </recommendedName>
</protein>
<dbReference type="NCBIfam" id="NF041278">
    <property type="entry name" value="CmcJ_NvfI_EfuI"/>
    <property type="match status" value="1"/>
</dbReference>
<organism evidence="3 4">
    <name type="scientific">Setomelanomma holmii</name>
    <dbReference type="NCBI Taxonomy" id="210430"/>
    <lineage>
        <taxon>Eukaryota</taxon>
        <taxon>Fungi</taxon>
        <taxon>Dikarya</taxon>
        <taxon>Ascomycota</taxon>
        <taxon>Pezizomycotina</taxon>
        <taxon>Dothideomycetes</taxon>
        <taxon>Pleosporomycetidae</taxon>
        <taxon>Pleosporales</taxon>
        <taxon>Pleosporineae</taxon>
        <taxon>Phaeosphaeriaceae</taxon>
        <taxon>Setomelanomma</taxon>
    </lineage>
</organism>
<dbReference type="GO" id="GO:0016491">
    <property type="term" value="F:oxidoreductase activity"/>
    <property type="evidence" value="ECO:0007669"/>
    <property type="project" value="UniProtKB-KW"/>
</dbReference>
<keyword evidence="4" id="KW-1185">Reference proteome</keyword>
<evidence type="ECO:0000256" key="2">
    <source>
        <dbReference type="ARBA" id="ARBA00023604"/>
    </source>
</evidence>
<dbReference type="EMBL" id="ML978222">
    <property type="protein sequence ID" value="KAF2027772.1"/>
    <property type="molecule type" value="Genomic_DNA"/>
</dbReference>
<proteinExistence type="inferred from homology"/>
<evidence type="ECO:0000313" key="4">
    <source>
        <dbReference type="Proteomes" id="UP000799777"/>
    </source>
</evidence>
<gene>
    <name evidence="3" type="ORF">EK21DRAFT_71211</name>
</gene>
<sequence length="282" mass="32931">MSNIVASQTHFLKRDGLYDVEKPYSLRFTPPKGFSRANIKLERHEISINDVRSRTKPLVFQEHGFQLLPFHSCMQYADFDDDEIVKRIYLREAANLLRDHLGAQKVQIFEHTVRKRHDTFPISTGEAYQWNQPTSIAHVDTTTRWAVDMARQLNPGNEEIGKHRIQCVNLWKPIKGPVKDWPLAMCDPTTVDEEKDLEPCDLVYPDYVVENRQLYRNASQAWWWCKDQMEHEAWIFLQSDTDTSTRPGKPPAALCTSLIDEMSEPRESIELRALLYYGAMYD</sequence>
<evidence type="ECO:0000313" key="3">
    <source>
        <dbReference type="EMBL" id="KAF2027772.1"/>
    </source>
</evidence>
<evidence type="ECO:0008006" key="5">
    <source>
        <dbReference type="Google" id="ProtNLM"/>
    </source>
</evidence>
<name>A0A9P4H6C6_9PLEO</name>
<accession>A0A9P4H6C6</accession>
<dbReference type="PANTHER" id="PTHR34598:SF3">
    <property type="entry name" value="OXIDOREDUCTASE AN1597"/>
    <property type="match status" value="1"/>
</dbReference>
<dbReference type="AlphaFoldDB" id="A0A9P4H6C6"/>
<keyword evidence="1" id="KW-0560">Oxidoreductase</keyword>
<dbReference type="PANTHER" id="PTHR34598">
    <property type="entry name" value="BLL6449 PROTEIN"/>
    <property type="match status" value="1"/>
</dbReference>
<comment type="similarity">
    <text evidence="2">Belongs to the asaB hydroxylase/desaturase family.</text>
</comment>
<reference evidence="3" key="1">
    <citation type="journal article" date="2020" name="Stud. Mycol.">
        <title>101 Dothideomycetes genomes: a test case for predicting lifestyles and emergence of pathogens.</title>
        <authorList>
            <person name="Haridas S."/>
            <person name="Albert R."/>
            <person name="Binder M."/>
            <person name="Bloem J."/>
            <person name="Labutti K."/>
            <person name="Salamov A."/>
            <person name="Andreopoulos B."/>
            <person name="Baker S."/>
            <person name="Barry K."/>
            <person name="Bills G."/>
            <person name="Bluhm B."/>
            <person name="Cannon C."/>
            <person name="Castanera R."/>
            <person name="Culley D."/>
            <person name="Daum C."/>
            <person name="Ezra D."/>
            <person name="Gonzalez J."/>
            <person name="Henrissat B."/>
            <person name="Kuo A."/>
            <person name="Liang C."/>
            <person name="Lipzen A."/>
            <person name="Lutzoni F."/>
            <person name="Magnuson J."/>
            <person name="Mondo S."/>
            <person name="Nolan M."/>
            <person name="Ohm R."/>
            <person name="Pangilinan J."/>
            <person name="Park H.-J."/>
            <person name="Ramirez L."/>
            <person name="Alfaro M."/>
            <person name="Sun H."/>
            <person name="Tritt A."/>
            <person name="Yoshinaga Y."/>
            <person name="Zwiers L.-H."/>
            <person name="Turgeon B."/>
            <person name="Goodwin S."/>
            <person name="Spatafora J."/>
            <person name="Crous P."/>
            <person name="Grigoriev I."/>
        </authorList>
    </citation>
    <scope>NUCLEOTIDE SEQUENCE</scope>
    <source>
        <strain evidence="3">CBS 110217</strain>
    </source>
</reference>
<dbReference type="OrthoDB" id="412788at2759"/>